<dbReference type="InterPro" id="IPR036145">
    <property type="entry name" value="MinC_C_sf"/>
</dbReference>
<evidence type="ECO:0000313" key="3">
    <source>
        <dbReference type="EMBL" id="CAH9059201.1"/>
    </source>
</evidence>
<dbReference type="Gene3D" id="2.160.20.70">
    <property type="match status" value="1"/>
</dbReference>
<dbReference type="EMBL" id="CAMAPD010000008">
    <property type="protein sequence ID" value="CAH9059201.1"/>
    <property type="molecule type" value="Genomic_DNA"/>
</dbReference>
<accession>A0ABM9GI49</accession>
<feature type="coiled-coil region" evidence="1">
    <location>
        <begin position="426"/>
        <end position="490"/>
    </location>
</feature>
<name>A0ABM9GI49_9GAMM</name>
<dbReference type="PANTHER" id="PTHR38032">
    <property type="entry name" value="POLYMERASE-RELATED"/>
    <property type="match status" value="1"/>
</dbReference>
<dbReference type="InterPro" id="IPR005646">
    <property type="entry name" value="FapA"/>
</dbReference>
<evidence type="ECO:0000259" key="2">
    <source>
        <dbReference type="Pfam" id="PF20250"/>
    </source>
</evidence>
<organism evidence="3 4">
    <name type="scientific">Pseudoalteromonas holothuriae</name>
    <dbReference type="NCBI Taxonomy" id="2963714"/>
    <lineage>
        <taxon>Bacteria</taxon>
        <taxon>Pseudomonadati</taxon>
        <taxon>Pseudomonadota</taxon>
        <taxon>Gammaproteobacteria</taxon>
        <taxon>Alteromonadales</taxon>
        <taxon>Pseudoalteromonadaceae</taxon>
        <taxon>Pseudoalteromonas</taxon>
    </lineage>
</organism>
<protein>
    <recommendedName>
        <fullName evidence="2">Flagellar Assembly Protein A N-terminal region domain-containing protein</fullName>
    </recommendedName>
</protein>
<evidence type="ECO:0000313" key="4">
    <source>
        <dbReference type="Proteomes" id="UP001152485"/>
    </source>
</evidence>
<dbReference type="Pfam" id="PF20250">
    <property type="entry name" value="FapA_N"/>
    <property type="match status" value="1"/>
</dbReference>
<gene>
    <name evidence="3" type="ORF">PSECIP111951_02026</name>
</gene>
<comment type="caution">
    <text evidence="3">The sequence shown here is derived from an EMBL/GenBank/DDBJ whole genome shotgun (WGS) entry which is preliminary data.</text>
</comment>
<feature type="domain" description="Flagellar Assembly Protein A N-terminal region" evidence="2">
    <location>
        <begin position="68"/>
        <end position="244"/>
    </location>
</feature>
<dbReference type="Proteomes" id="UP001152485">
    <property type="component" value="Unassembled WGS sequence"/>
</dbReference>
<dbReference type="InterPro" id="IPR046866">
    <property type="entry name" value="FapA_N"/>
</dbReference>
<reference evidence="3 4" key="1">
    <citation type="submission" date="2022-07" db="EMBL/GenBank/DDBJ databases">
        <authorList>
            <person name="Criscuolo A."/>
        </authorList>
    </citation>
    <scope>NUCLEOTIDE SEQUENCE [LARGE SCALE GENOMIC DNA]</scope>
    <source>
        <strain evidence="4">CIP 111951</strain>
    </source>
</reference>
<proteinExistence type="predicted"/>
<sequence>MFKLAHNGNILLEVAKLNPPNAAFIVEALEQSPYADCEVDNDSINAFFKSDHPEKNLVVARKVDAQLSVEISEDKMAATAHLVTAKGGAKISIEQAKKVIIKAGVSRGYKQSFLEQVLQKQFELPPGTNANGVIARGRPPKDGKTAKLIPHVTTLRERLKQPKLREDGSVDMRDFGKLASVAPGTLLMSKQPATEGAQGFTVTGDAIEAKDGDSFELNAGDGTEISASNPLELVATIAGCPSDIQNGMRVDDVFTIGDVDVRSGHVDFNGSVIVTHNVSPGMKIKAQGDITVMGSVESGELISGGHIDIKQAAIGHLDHQNNDEGLTCRLVAQGDIHLAHGQYSYIEGNNIFIARQSNHCHIKAKSLFQVGADDAPKGKLIGGEILDAQMVIAGEIGSDSGAKMTIRLAHRGVEITAETDECLKALTQTSEQLNTLQQAIEKADNVKDAQKKQQLMTKIGATQMHYCEEAEALENKLSALELNLNGLLENTKLVANQALHQGVEIHIFDRKYKTTRSYPPCSASLVDNKIEIAFKTN</sequence>
<dbReference type="RefSeq" id="WP_261593186.1">
    <property type="nucleotide sequence ID" value="NZ_CAMAPD010000008.1"/>
</dbReference>
<dbReference type="SUPFAM" id="SSF63848">
    <property type="entry name" value="Cell-division inhibitor MinC, C-terminal domain"/>
    <property type="match status" value="1"/>
</dbReference>
<keyword evidence="1" id="KW-0175">Coiled coil</keyword>
<dbReference type="Pfam" id="PF03961">
    <property type="entry name" value="FapA"/>
    <property type="match status" value="1"/>
</dbReference>
<dbReference type="InterPro" id="IPR016098">
    <property type="entry name" value="CAP/MinC_C"/>
</dbReference>
<dbReference type="InterPro" id="IPR046865">
    <property type="entry name" value="FapA_b_solenoid"/>
</dbReference>
<dbReference type="PANTHER" id="PTHR38032:SF1">
    <property type="entry name" value="RNA-BINDING PROTEIN KHPB N-TERMINAL DOMAIN-CONTAINING PROTEIN"/>
    <property type="match status" value="1"/>
</dbReference>
<evidence type="ECO:0000256" key="1">
    <source>
        <dbReference type="SAM" id="Coils"/>
    </source>
</evidence>